<keyword evidence="5" id="KW-0444">Lipid biosynthesis</keyword>
<dbReference type="Proteomes" id="UP001314263">
    <property type="component" value="Unassembled WGS sequence"/>
</dbReference>
<proteinExistence type="inferred from homology"/>
<accession>A0AAV1I6T1</accession>
<gene>
    <name evidence="9" type="ORF">CVIRNUC_004814</name>
</gene>
<feature type="domain" description="Hydroxymethylglutaryl-coenzyme A synthase C-terminal" evidence="8">
    <location>
        <begin position="310"/>
        <end position="351"/>
    </location>
</feature>
<feature type="active site" description="Proton donor/acceptor" evidence="3">
    <location>
        <position position="321"/>
    </location>
</feature>
<keyword evidence="5" id="KW-0753">Steroid metabolism</keyword>
<comment type="function">
    <text evidence="5">Catalyzes the condensation of acetyl-CoA with acetoacetyl-CoA to form HMG-CoA.</text>
</comment>
<dbReference type="GO" id="GO:0010142">
    <property type="term" value="P:farnesyl diphosphate biosynthetic process, mevalonate pathway"/>
    <property type="evidence" value="ECO:0007669"/>
    <property type="project" value="InterPro"/>
</dbReference>
<feature type="binding site" evidence="4">
    <location>
        <position position="256"/>
    </location>
    <ligand>
        <name>CoA</name>
        <dbReference type="ChEBI" id="CHEBI:57287"/>
    </ligand>
</feature>
<comment type="catalytic activity">
    <reaction evidence="5">
        <text>acetoacetyl-CoA + acetyl-CoA + H2O = (3S)-3-hydroxy-3-methylglutaryl-CoA + CoA + H(+)</text>
        <dbReference type="Rhea" id="RHEA:10188"/>
        <dbReference type="ChEBI" id="CHEBI:15377"/>
        <dbReference type="ChEBI" id="CHEBI:15378"/>
        <dbReference type="ChEBI" id="CHEBI:43074"/>
        <dbReference type="ChEBI" id="CHEBI:57286"/>
        <dbReference type="ChEBI" id="CHEBI:57287"/>
        <dbReference type="ChEBI" id="CHEBI:57288"/>
        <dbReference type="EC" id="2.3.3.10"/>
    </reaction>
</comment>
<evidence type="ECO:0000256" key="6">
    <source>
        <dbReference type="SAM" id="MobiDB-lite"/>
    </source>
</evidence>
<dbReference type="PANTHER" id="PTHR43323">
    <property type="entry name" value="3-HYDROXY-3-METHYLGLUTARYL COENZYME A SYNTHASE"/>
    <property type="match status" value="1"/>
</dbReference>
<dbReference type="GO" id="GO:0004421">
    <property type="term" value="F:hydroxymethylglutaryl-CoA synthase activity"/>
    <property type="evidence" value="ECO:0007669"/>
    <property type="project" value="UniProtKB-EC"/>
</dbReference>
<dbReference type="Gene3D" id="3.40.47.10">
    <property type="match status" value="1"/>
</dbReference>
<reference evidence="9 10" key="1">
    <citation type="submission" date="2023-10" db="EMBL/GenBank/DDBJ databases">
        <authorList>
            <person name="Maclean D."/>
            <person name="Macfadyen A."/>
        </authorList>
    </citation>
    <scope>NUCLEOTIDE SEQUENCE [LARGE SCALE GENOMIC DNA]</scope>
</reference>
<dbReference type="PANTHER" id="PTHR43323:SF2">
    <property type="entry name" value="HYDROXYMETHYLGLUTARYL-COA SYNTHASE"/>
    <property type="match status" value="1"/>
</dbReference>
<dbReference type="InterPro" id="IPR010122">
    <property type="entry name" value="HMG_CoA_synthase_euk"/>
</dbReference>
<dbReference type="GO" id="GO:0006084">
    <property type="term" value="P:acetyl-CoA metabolic process"/>
    <property type="evidence" value="ECO:0007669"/>
    <property type="project" value="InterPro"/>
</dbReference>
<feature type="compositionally biased region" description="Basic and acidic residues" evidence="6">
    <location>
        <begin position="17"/>
        <end position="33"/>
    </location>
</feature>
<evidence type="ECO:0000256" key="5">
    <source>
        <dbReference type="RuleBase" id="RU364071"/>
    </source>
</evidence>
<dbReference type="GO" id="GO:0016126">
    <property type="term" value="P:sterol biosynthetic process"/>
    <property type="evidence" value="ECO:0007669"/>
    <property type="project" value="UniProtKB-KW"/>
</dbReference>
<feature type="region of interest" description="Disordered" evidence="6">
    <location>
        <begin position="286"/>
        <end position="307"/>
    </location>
</feature>
<evidence type="ECO:0000313" key="9">
    <source>
        <dbReference type="EMBL" id="CAK0779599.1"/>
    </source>
</evidence>
<dbReference type="AlphaFoldDB" id="A0AAV1I6T1"/>
<organism evidence="9 10">
    <name type="scientific">Coccomyxa viridis</name>
    <dbReference type="NCBI Taxonomy" id="1274662"/>
    <lineage>
        <taxon>Eukaryota</taxon>
        <taxon>Viridiplantae</taxon>
        <taxon>Chlorophyta</taxon>
        <taxon>core chlorophytes</taxon>
        <taxon>Trebouxiophyceae</taxon>
        <taxon>Trebouxiophyceae incertae sedis</taxon>
        <taxon>Coccomyxaceae</taxon>
        <taxon>Coccomyxa</taxon>
    </lineage>
</organism>
<feature type="active site" description="Proton donor/acceptor" evidence="3">
    <location>
        <position position="132"/>
    </location>
</feature>
<feature type="region of interest" description="Disordered" evidence="6">
    <location>
        <begin position="406"/>
        <end position="427"/>
    </location>
</feature>
<dbReference type="InterPro" id="IPR013528">
    <property type="entry name" value="HMG_CoA_synth_N"/>
</dbReference>
<feature type="domain" description="Hydroxymethylglutaryl-coenzyme A synthase N-terminal" evidence="7">
    <location>
        <begin position="51"/>
        <end position="223"/>
    </location>
</feature>
<name>A0AAV1I6T1_9CHLO</name>
<dbReference type="PROSITE" id="PS01226">
    <property type="entry name" value="HMG_COA_SYNTHASE"/>
    <property type="match status" value="1"/>
</dbReference>
<keyword evidence="5" id="KW-0443">Lipid metabolism</keyword>
<dbReference type="InterPro" id="IPR013746">
    <property type="entry name" value="HMG_CoA_synt_C_dom"/>
</dbReference>
<feature type="active site" description="Acyl-thioester intermediate" evidence="3">
    <location>
        <position position="166"/>
    </location>
</feature>
<keyword evidence="5" id="KW-0752">Steroid biosynthesis</keyword>
<dbReference type="SUPFAM" id="SSF53901">
    <property type="entry name" value="Thiolase-like"/>
    <property type="match status" value="2"/>
</dbReference>
<feature type="region of interest" description="Disordered" evidence="6">
    <location>
        <begin position="352"/>
        <end position="379"/>
    </location>
</feature>
<evidence type="ECO:0000256" key="2">
    <source>
        <dbReference type="ARBA" id="ARBA00022679"/>
    </source>
</evidence>
<keyword evidence="5" id="KW-1207">Sterol metabolism</keyword>
<dbReference type="Pfam" id="PF08540">
    <property type="entry name" value="HMG_CoA_synt_C"/>
    <property type="match status" value="3"/>
</dbReference>
<comment type="pathway">
    <text evidence="5">Metabolic intermediate biosynthesis; (R)-mevalonate biosynthesis; (R)-mevalonate from acetyl-CoA: step 2/3.</text>
</comment>
<evidence type="ECO:0000313" key="10">
    <source>
        <dbReference type="Proteomes" id="UP001314263"/>
    </source>
</evidence>
<comment type="similarity">
    <text evidence="1 5">Belongs to the thiolase-like superfamily. HMG-CoA synthase family.</text>
</comment>
<feature type="binding site" evidence="4">
    <location>
        <position position="330"/>
    </location>
    <ligand>
        <name>CoA</name>
        <dbReference type="ChEBI" id="CHEBI:57287"/>
    </ligand>
</feature>
<keyword evidence="5" id="KW-0756">Sterol biosynthesis</keyword>
<feature type="compositionally biased region" description="Low complexity" evidence="6">
    <location>
        <begin position="290"/>
        <end position="304"/>
    </location>
</feature>
<sequence>MALVERYLSSQELRETIPAENPRCENDQQDGSKAHPGNKQGISLVHSEERAKHVGILALEVYFPNTFVSQEDLEVHDQVQPGKYTVGLGQRNMAFTGDQEDVVSMSLTAVHSLLEKYEIDPRDIGRLEVGTESALDRSKSIKTFLMSLFAERGNHDIEGVDSLNACYGGTAALFNAVNWVESRAWDGRLALVVAADIAMYAAGPARPSGGCGAIAMLVGPDAPLDLERGLCASHMEHAYDFYKPCGFYPMVDGKSSVACYLMALDKCYASLCEKFERCRSNFERQRRLARSSSSSSRGAPGDAPSGPPSLTLADVDYCVMHSPFVKMVRKGFARIFYQDHLRADIRRTARQARAEARAGAPGLLPCMRSSSSKPTQDPRPLVAGATAHITGPPAKTAADILVEEETGRSSAATLDAHPADPENFPPESYADRDLERAAVAASSDAFTSMVEPSLMAAAECGNMYAASVHAGLASLVEREGANLEGRRILMYSYGSGLAASLWSVIGRKVEGTFALSSVSSKTRIRDRLEARRKAEPTEFVATLELLEKQYRQADYAPKKAAEDLRGGTFYLSGVDTMYRRTYAYKS</sequence>
<feature type="binding site" evidence="4">
    <location>
        <position position="326"/>
    </location>
    <ligand>
        <name>CoA</name>
        <dbReference type="ChEBI" id="CHEBI:57287"/>
    </ligand>
</feature>
<feature type="domain" description="Hydroxymethylglutaryl-coenzyme A synthase C-terminal" evidence="8">
    <location>
        <begin position="226"/>
        <end position="285"/>
    </location>
</feature>
<dbReference type="EMBL" id="CAUYUE010000005">
    <property type="protein sequence ID" value="CAK0779599.1"/>
    <property type="molecule type" value="Genomic_DNA"/>
</dbReference>
<dbReference type="InterPro" id="IPR000590">
    <property type="entry name" value="HMG_CoA_synt_AS"/>
</dbReference>
<comment type="caution">
    <text evidence="9">The sequence shown here is derived from an EMBL/GenBank/DDBJ whole genome shotgun (WGS) entry which is preliminary data.</text>
</comment>
<evidence type="ECO:0000256" key="1">
    <source>
        <dbReference type="ARBA" id="ARBA00007061"/>
    </source>
</evidence>
<keyword evidence="2 5" id="KW-0808">Transferase</keyword>
<evidence type="ECO:0000256" key="4">
    <source>
        <dbReference type="PIRSR" id="PIRSR610122-2"/>
    </source>
</evidence>
<dbReference type="NCBIfam" id="TIGR01833">
    <property type="entry name" value="HMG-CoA-S_euk"/>
    <property type="match status" value="1"/>
</dbReference>
<dbReference type="Pfam" id="PF01154">
    <property type="entry name" value="HMG_CoA_synt_N"/>
    <property type="match status" value="1"/>
</dbReference>
<dbReference type="InterPro" id="IPR016039">
    <property type="entry name" value="Thiolase-like"/>
</dbReference>
<keyword evidence="10" id="KW-1185">Reference proteome</keyword>
<evidence type="ECO:0000256" key="3">
    <source>
        <dbReference type="PIRSR" id="PIRSR610122-1"/>
    </source>
</evidence>
<evidence type="ECO:0000259" key="7">
    <source>
        <dbReference type="Pfam" id="PF01154"/>
    </source>
</evidence>
<feature type="region of interest" description="Disordered" evidence="6">
    <location>
        <begin position="17"/>
        <end position="40"/>
    </location>
</feature>
<dbReference type="CDD" id="cd00827">
    <property type="entry name" value="init_cond_enzymes"/>
    <property type="match status" value="1"/>
</dbReference>
<dbReference type="EC" id="2.3.3.10" evidence="5"/>
<protein>
    <recommendedName>
        <fullName evidence="5">Hydroxymethylglutaryl-CoA synthase</fullName>
        <shortName evidence="5">HMG-CoA synthase</shortName>
        <ecNumber evidence="5">2.3.3.10</ecNumber>
    </recommendedName>
    <alternativeName>
        <fullName evidence="5">3-hydroxy-3-methylglutaryl coenzyme A synthase</fullName>
    </alternativeName>
</protein>
<evidence type="ECO:0000259" key="8">
    <source>
        <dbReference type="Pfam" id="PF08540"/>
    </source>
</evidence>
<feature type="domain" description="Hydroxymethylglutaryl-coenzyme A synthase C-terminal" evidence="8">
    <location>
        <begin position="427"/>
        <end position="585"/>
    </location>
</feature>